<dbReference type="EC" id="3.2.1.-" evidence="1"/>
<dbReference type="InterPro" id="IPR016288">
    <property type="entry name" value="Beta_cellobiohydrolase"/>
</dbReference>
<keyword evidence="1" id="KW-0326">Glycosidase</keyword>
<organism evidence="2 3">
    <name type="scientific">Microbispora rosea</name>
    <dbReference type="NCBI Taxonomy" id="58117"/>
    <lineage>
        <taxon>Bacteria</taxon>
        <taxon>Bacillati</taxon>
        <taxon>Actinomycetota</taxon>
        <taxon>Actinomycetes</taxon>
        <taxon>Streptosporangiales</taxon>
        <taxon>Streptosporangiaceae</taxon>
        <taxon>Microbispora</taxon>
    </lineage>
</organism>
<dbReference type="Proteomes" id="UP000186096">
    <property type="component" value="Unassembled WGS sequence"/>
</dbReference>
<proteinExistence type="inferred from homology"/>
<dbReference type="Gene3D" id="3.20.20.40">
    <property type="entry name" value="1, 4-beta cellobiohydrolase"/>
    <property type="match status" value="1"/>
</dbReference>
<keyword evidence="1" id="KW-0119">Carbohydrate metabolism</keyword>
<dbReference type="Pfam" id="PF01341">
    <property type="entry name" value="Glyco_hydro_6"/>
    <property type="match status" value="1"/>
</dbReference>
<keyword evidence="3" id="KW-1185">Reference proteome</keyword>
<protein>
    <recommendedName>
        <fullName evidence="1">Glucanase</fullName>
        <ecNumber evidence="1">3.2.1.-</ecNumber>
    </recommendedName>
</protein>
<evidence type="ECO:0000313" key="2">
    <source>
        <dbReference type="EMBL" id="SIQ54844.1"/>
    </source>
</evidence>
<dbReference type="SUPFAM" id="SSF51989">
    <property type="entry name" value="Glycosyl hydrolases family 6, cellulases"/>
    <property type="match status" value="1"/>
</dbReference>
<dbReference type="GO" id="GO:0004553">
    <property type="term" value="F:hydrolase activity, hydrolyzing O-glycosyl compounds"/>
    <property type="evidence" value="ECO:0007669"/>
    <property type="project" value="InterPro"/>
</dbReference>
<dbReference type="PANTHER" id="PTHR34876">
    <property type="match status" value="1"/>
</dbReference>
<accession>A0A1N6TNN4</accession>
<dbReference type="EMBL" id="FTNI01000002">
    <property type="protein sequence ID" value="SIQ54844.1"/>
    <property type="molecule type" value="Genomic_DNA"/>
</dbReference>
<name>A0A1N6TNN4_9ACTN</name>
<dbReference type="GO" id="GO:0030245">
    <property type="term" value="P:cellulose catabolic process"/>
    <property type="evidence" value="ECO:0007669"/>
    <property type="project" value="UniProtKB-KW"/>
</dbReference>
<dbReference type="PRINTS" id="PR00733">
    <property type="entry name" value="GLHYDRLASE6"/>
</dbReference>
<comment type="similarity">
    <text evidence="1">Belongs to the glycosyl hydrolase family 6.</text>
</comment>
<evidence type="ECO:0000313" key="3">
    <source>
        <dbReference type="Proteomes" id="UP000186096"/>
    </source>
</evidence>
<dbReference type="STRING" id="58117.SAMN05421833_102422"/>
<dbReference type="OrthoDB" id="309899at2"/>
<evidence type="ECO:0000256" key="1">
    <source>
        <dbReference type="RuleBase" id="RU361186"/>
    </source>
</evidence>
<sequence length="119" mass="13260">MKGQVKRADGFYLNVADFQQTEELLRYEESLSRCLYLKTSDRASTCTGAELDAVPTGTPLTHFVIDTSRNGKGVWQPPEGKYADPQIWCKPPGPGVGRRPTTDTSNELADAFLWLRPRA</sequence>
<keyword evidence="1" id="KW-0378">Hydrolase</keyword>
<reference evidence="3" key="1">
    <citation type="submission" date="2017-01" db="EMBL/GenBank/DDBJ databases">
        <authorList>
            <person name="Varghese N."/>
            <person name="Submissions S."/>
        </authorList>
    </citation>
    <scope>NUCLEOTIDE SEQUENCE [LARGE SCALE GENOMIC DNA]</scope>
    <source>
        <strain evidence="3">ATCC 12950</strain>
    </source>
</reference>
<gene>
    <name evidence="2" type="ORF">SAMN05421833_102422</name>
</gene>
<keyword evidence="1" id="KW-0136">Cellulose degradation</keyword>
<dbReference type="RefSeq" id="WP_076432991.1">
    <property type="nucleotide sequence ID" value="NZ_FTNI01000002.1"/>
</dbReference>
<dbReference type="AlphaFoldDB" id="A0A1N6TNN4"/>
<keyword evidence="1" id="KW-0624">Polysaccharide degradation</keyword>
<dbReference type="PANTHER" id="PTHR34876:SF4">
    <property type="entry name" value="1,4-BETA-D-GLUCAN CELLOBIOHYDROLASE C-RELATED"/>
    <property type="match status" value="1"/>
</dbReference>
<dbReference type="InterPro" id="IPR036434">
    <property type="entry name" value="Beta_cellobiohydrolase_sf"/>
</dbReference>